<accession>A0A6J4V0K5</accession>
<name>A0A6J4V0K5_9BACT</name>
<sequence>MVRAIEFRGVRKSFGPLLRGVQDFNTWGEML</sequence>
<gene>
    <name evidence="1" type="ORF">AVDCRST_MAG88-1868</name>
</gene>
<protein>
    <submittedName>
        <fullName evidence="1">Uncharacterized protein</fullName>
    </submittedName>
</protein>
<proteinExistence type="predicted"/>
<dbReference type="EMBL" id="CADCWM010000516">
    <property type="protein sequence ID" value="CAA9565679.1"/>
    <property type="molecule type" value="Genomic_DNA"/>
</dbReference>
<organism evidence="1">
    <name type="scientific">uncultured Thermomicrobiales bacterium</name>
    <dbReference type="NCBI Taxonomy" id="1645740"/>
    <lineage>
        <taxon>Bacteria</taxon>
        <taxon>Pseudomonadati</taxon>
        <taxon>Thermomicrobiota</taxon>
        <taxon>Thermomicrobia</taxon>
        <taxon>Thermomicrobiales</taxon>
        <taxon>environmental samples</taxon>
    </lineage>
</organism>
<dbReference type="AlphaFoldDB" id="A0A6J4V0K5"/>
<evidence type="ECO:0000313" key="1">
    <source>
        <dbReference type="EMBL" id="CAA9565679.1"/>
    </source>
</evidence>
<reference evidence="1" key="1">
    <citation type="submission" date="2020-02" db="EMBL/GenBank/DDBJ databases">
        <authorList>
            <person name="Meier V. D."/>
        </authorList>
    </citation>
    <scope>NUCLEOTIDE SEQUENCE</scope>
    <source>
        <strain evidence="1">AVDCRST_MAG88</strain>
    </source>
</reference>